<keyword evidence="2" id="KW-1185">Reference proteome</keyword>
<name>A0ABN7AJK1_9HEMI</name>
<organism evidence="1 2">
    <name type="scientific">Nesidiocoris tenuis</name>
    <dbReference type="NCBI Taxonomy" id="355587"/>
    <lineage>
        <taxon>Eukaryota</taxon>
        <taxon>Metazoa</taxon>
        <taxon>Ecdysozoa</taxon>
        <taxon>Arthropoda</taxon>
        <taxon>Hexapoda</taxon>
        <taxon>Insecta</taxon>
        <taxon>Pterygota</taxon>
        <taxon>Neoptera</taxon>
        <taxon>Paraneoptera</taxon>
        <taxon>Hemiptera</taxon>
        <taxon>Heteroptera</taxon>
        <taxon>Panheteroptera</taxon>
        <taxon>Cimicomorpha</taxon>
        <taxon>Miridae</taxon>
        <taxon>Dicyphina</taxon>
        <taxon>Nesidiocoris</taxon>
    </lineage>
</organism>
<protein>
    <submittedName>
        <fullName evidence="1">Uncharacterized protein</fullName>
    </submittedName>
</protein>
<reference evidence="1 2" key="1">
    <citation type="submission" date="2023-09" db="EMBL/GenBank/DDBJ databases">
        <title>Nesidiocoris tenuis whole genome shotgun sequence.</title>
        <authorList>
            <person name="Shibata T."/>
            <person name="Shimoda M."/>
            <person name="Kobayashi T."/>
            <person name="Uehara T."/>
        </authorList>
    </citation>
    <scope>NUCLEOTIDE SEQUENCE [LARGE SCALE GENOMIC DNA]</scope>
    <source>
        <strain evidence="1 2">Japan</strain>
    </source>
</reference>
<evidence type="ECO:0000313" key="2">
    <source>
        <dbReference type="Proteomes" id="UP001307889"/>
    </source>
</evidence>
<sequence>MPSEDLAPSKFLGVSLDYRLDWTNHRPLKEVFLTSFPSEDAQGQAEQGLAGGGLLCLFTEHNGLWNFMMGSLRRRRDCFWGTGIRVIVDLGFRDNCRKEFVRPNSTGRKCRVMGWRMLASCH</sequence>
<proteinExistence type="predicted"/>
<dbReference type="Proteomes" id="UP001307889">
    <property type="component" value="Chromosome 3"/>
</dbReference>
<accession>A0ABN7AJK1</accession>
<dbReference type="EMBL" id="AP028911">
    <property type="protein sequence ID" value="BES92424.1"/>
    <property type="molecule type" value="Genomic_DNA"/>
</dbReference>
<evidence type="ECO:0000313" key="1">
    <source>
        <dbReference type="EMBL" id="BES92424.1"/>
    </source>
</evidence>
<gene>
    <name evidence="1" type="ORF">NTJ_05235</name>
</gene>